<dbReference type="InterPro" id="IPR043502">
    <property type="entry name" value="DNA/RNA_pol_sf"/>
</dbReference>
<dbReference type="Gene3D" id="3.10.10.10">
    <property type="entry name" value="HIV Type 1 Reverse Transcriptase, subunit A, domain 1"/>
    <property type="match status" value="1"/>
</dbReference>
<dbReference type="Gene3D" id="3.30.70.270">
    <property type="match status" value="3"/>
</dbReference>
<dbReference type="Proteomes" id="UP000257109">
    <property type="component" value="Unassembled WGS sequence"/>
</dbReference>
<gene>
    <name evidence="1" type="primary">pol</name>
    <name evidence="1" type="ORF">CR513_59785</name>
</gene>
<comment type="caution">
    <text evidence="1">The sequence shown here is derived from an EMBL/GenBank/DDBJ whole genome shotgun (WGS) entry which is preliminary data.</text>
</comment>
<accession>A0A371E7C2</accession>
<keyword evidence="2" id="KW-1185">Reference proteome</keyword>
<dbReference type="AlphaFoldDB" id="A0A371E7C2"/>
<evidence type="ECO:0000313" key="2">
    <source>
        <dbReference type="Proteomes" id="UP000257109"/>
    </source>
</evidence>
<sequence>MSSIDPDFFCHRDAFARHPTNMSSIDPDFFFPSFVHIPKGPRSKPEEEKVREEKKRAVKAKTAKLLLERFIQEVKYPNWLSNVVMMKKPSDYMDLNKACTKDLYHFPNIDALVDGASSCDLLSFMDAYLGYNQIKMHQSDESKIVFITNEGNFCYRVIVLRRYQLKLNLEKCSFEVKVGKFLGFMLTKRGIKANSEKCNAVIGMRSPKSVKESAPIFQLLKKAERFRWIDEFEAAFQELKTMLASPPILIWLFLCIYISDNAISSVIIQEEKGEQQPIYYVNKVALAIIITARKLRTYFQSHHVICIIGLPIRQILRKPNLVGRMTRWVIELSEFNIAYERRGHMKAQVLTDFINKLTPNSHEEEATRVNREWTLSVDGSSNKKGTKVGVILKGPGMVLIKQSLYLSFEQAIIKQSMRLF</sequence>
<organism evidence="1 2">
    <name type="scientific">Mucuna pruriens</name>
    <name type="common">Velvet bean</name>
    <name type="synonym">Dolichos pruriens</name>
    <dbReference type="NCBI Taxonomy" id="157652"/>
    <lineage>
        <taxon>Eukaryota</taxon>
        <taxon>Viridiplantae</taxon>
        <taxon>Streptophyta</taxon>
        <taxon>Embryophyta</taxon>
        <taxon>Tracheophyta</taxon>
        <taxon>Spermatophyta</taxon>
        <taxon>Magnoliopsida</taxon>
        <taxon>eudicotyledons</taxon>
        <taxon>Gunneridae</taxon>
        <taxon>Pentapetalae</taxon>
        <taxon>rosids</taxon>
        <taxon>fabids</taxon>
        <taxon>Fabales</taxon>
        <taxon>Fabaceae</taxon>
        <taxon>Papilionoideae</taxon>
        <taxon>50 kb inversion clade</taxon>
        <taxon>NPAAA clade</taxon>
        <taxon>indigoferoid/millettioid clade</taxon>
        <taxon>Phaseoleae</taxon>
        <taxon>Mucuna</taxon>
    </lineage>
</organism>
<dbReference type="EMBL" id="QJKJ01015798">
    <property type="protein sequence ID" value="RDX61932.1"/>
    <property type="molecule type" value="Genomic_DNA"/>
</dbReference>
<proteinExistence type="predicted"/>
<name>A0A371E7C2_MUCPR</name>
<dbReference type="PANTHER" id="PTHR48475:SF1">
    <property type="entry name" value="RNASE H TYPE-1 DOMAIN-CONTAINING PROTEIN"/>
    <property type="match status" value="1"/>
</dbReference>
<evidence type="ECO:0000313" key="1">
    <source>
        <dbReference type="EMBL" id="RDX61932.1"/>
    </source>
</evidence>
<protein>
    <submittedName>
        <fullName evidence="1">Retrovirus-related Pol polyprotein from transposon 17.6</fullName>
    </submittedName>
</protein>
<reference evidence="1" key="1">
    <citation type="submission" date="2018-05" db="EMBL/GenBank/DDBJ databases">
        <title>Draft genome of Mucuna pruriens seed.</title>
        <authorList>
            <person name="Nnadi N.E."/>
            <person name="Vos R."/>
            <person name="Hasami M.H."/>
            <person name="Devisetty U.K."/>
            <person name="Aguiy J.C."/>
        </authorList>
    </citation>
    <scope>NUCLEOTIDE SEQUENCE [LARGE SCALE GENOMIC DNA]</scope>
    <source>
        <strain evidence="1">JCA_2017</strain>
    </source>
</reference>
<dbReference type="SUPFAM" id="SSF56672">
    <property type="entry name" value="DNA/RNA polymerases"/>
    <property type="match status" value="1"/>
</dbReference>
<feature type="non-terminal residue" evidence="1">
    <location>
        <position position="1"/>
    </location>
</feature>
<dbReference type="OrthoDB" id="101614at2759"/>
<dbReference type="PANTHER" id="PTHR48475">
    <property type="entry name" value="RIBONUCLEASE H"/>
    <property type="match status" value="1"/>
</dbReference>
<dbReference type="InterPro" id="IPR043128">
    <property type="entry name" value="Rev_trsase/Diguanyl_cyclase"/>
</dbReference>